<dbReference type="InterPro" id="IPR012340">
    <property type="entry name" value="NA-bd_OB-fold"/>
</dbReference>
<dbReference type="GO" id="GO:0000400">
    <property type="term" value="F:four-way junction DNA binding"/>
    <property type="evidence" value="ECO:0007669"/>
    <property type="project" value="UniProtKB-UniRule"/>
</dbReference>
<accession>A0A076FGI6</accession>
<proteinExistence type="inferred from homology"/>
<dbReference type="EMBL" id="CP009043">
    <property type="protein sequence ID" value="AII14904.1"/>
    <property type="molecule type" value="Genomic_DNA"/>
</dbReference>
<dbReference type="InterPro" id="IPR036267">
    <property type="entry name" value="RuvA_C_sf"/>
</dbReference>
<keyword evidence="9" id="KW-1185">Reference proteome</keyword>
<keyword evidence="3 6" id="KW-0238">DNA-binding</keyword>
<organism evidence="8 9">
    <name type="scientific">Campylobacter iguaniorum</name>
    <dbReference type="NCBI Taxonomy" id="1244531"/>
    <lineage>
        <taxon>Bacteria</taxon>
        <taxon>Pseudomonadati</taxon>
        <taxon>Campylobacterota</taxon>
        <taxon>Epsilonproteobacteria</taxon>
        <taxon>Campylobacterales</taxon>
        <taxon>Campylobacteraceae</taxon>
        <taxon>Campylobacter</taxon>
    </lineage>
</organism>
<evidence type="ECO:0000256" key="2">
    <source>
        <dbReference type="ARBA" id="ARBA00022763"/>
    </source>
</evidence>
<name>A0A076FGI6_9BACT</name>
<dbReference type="InterPro" id="IPR010994">
    <property type="entry name" value="RuvA_2-like"/>
</dbReference>
<dbReference type="Proteomes" id="UP000028486">
    <property type="component" value="Chromosome"/>
</dbReference>
<dbReference type="OrthoDB" id="5293449at2"/>
<dbReference type="RefSeq" id="WP_038454490.1">
    <property type="nucleotide sequence ID" value="NZ_CP009043.1"/>
</dbReference>
<evidence type="ECO:0000313" key="9">
    <source>
        <dbReference type="Proteomes" id="UP000028486"/>
    </source>
</evidence>
<comment type="subunit">
    <text evidence="6">Homotetramer. Forms an RuvA(8)-RuvB(12)-Holliday junction (HJ) complex. HJ DNA is sandwiched between 2 RuvA tetramers; dsDNA enters through RuvA and exits via RuvB. An RuvB hexamer assembles on each DNA strand where it exits the tetramer. Each RuvB hexamer is contacted by two RuvA subunits (via domain III) on 2 adjacent RuvB subunits; this complex drives branch migration. In the full resolvosome a probable DNA-RuvA(4)-RuvB(12)-RuvC(2) complex forms which resolves the HJ.</text>
</comment>
<keyword evidence="2 6" id="KW-0227">DNA damage</keyword>
<keyword evidence="8" id="KW-0378">Hydrolase</keyword>
<dbReference type="GO" id="GO:0006310">
    <property type="term" value="P:DNA recombination"/>
    <property type="evidence" value="ECO:0007669"/>
    <property type="project" value="UniProtKB-UniRule"/>
</dbReference>
<dbReference type="SUPFAM" id="SSF46929">
    <property type="entry name" value="DNA helicase RuvA subunit, C-terminal domain"/>
    <property type="match status" value="1"/>
</dbReference>
<dbReference type="Gene3D" id="2.40.50.140">
    <property type="entry name" value="Nucleic acid-binding proteins"/>
    <property type="match status" value="1"/>
</dbReference>
<evidence type="ECO:0000259" key="7">
    <source>
        <dbReference type="SMART" id="SM00278"/>
    </source>
</evidence>
<evidence type="ECO:0000256" key="3">
    <source>
        <dbReference type="ARBA" id="ARBA00023125"/>
    </source>
</evidence>
<dbReference type="GO" id="GO:0009378">
    <property type="term" value="F:four-way junction helicase activity"/>
    <property type="evidence" value="ECO:0007669"/>
    <property type="project" value="InterPro"/>
</dbReference>
<evidence type="ECO:0000256" key="4">
    <source>
        <dbReference type="ARBA" id="ARBA00023172"/>
    </source>
</evidence>
<evidence type="ECO:0000256" key="1">
    <source>
        <dbReference type="ARBA" id="ARBA00022490"/>
    </source>
</evidence>
<dbReference type="PATRIC" id="fig|1244531.5.peg.1169"/>
<comment type="domain">
    <text evidence="6">Has three domains with a flexible linker between the domains II and III and assumes an 'L' shape. Domain III is highly mobile and contacts RuvB.</text>
</comment>
<dbReference type="InterPro" id="IPR000085">
    <property type="entry name" value="RuvA"/>
</dbReference>
<protein>
    <recommendedName>
        <fullName evidence="6">Holliday junction branch migration complex subunit RuvA</fullName>
    </recommendedName>
</protein>
<evidence type="ECO:0000313" key="8">
    <source>
        <dbReference type="EMBL" id="AII14904.1"/>
    </source>
</evidence>
<sequence>MIKAIEGIITKKEPAFVWLKTASGVSYGIFISLFTSASLNKGDKIELMTTQIIREDANLLYGFTKESEQKIFEMLLKVNGIGASTAMAVCSSLSPDEFSKAVLNGDDATIKRVPGIGPKTARTLIAQLSDAKFGEISEMPSYQNEAFMALESLGFKRDKITKVLSECKSEDTALLIKEALKKMA</sequence>
<dbReference type="GO" id="GO:0016787">
    <property type="term" value="F:hydrolase activity"/>
    <property type="evidence" value="ECO:0007669"/>
    <property type="project" value="UniProtKB-KW"/>
</dbReference>
<evidence type="ECO:0000256" key="5">
    <source>
        <dbReference type="ARBA" id="ARBA00023204"/>
    </source>
</evidence>
<comment type="function">
    <text evidence="6">The RuvA-RuvB-RuvC complex processes Holliday junction (HJ) DNA during genetic recombination and DNA repair, while the RuvA-RuvB complex plays an important role in the rescue of blocked DNA replication forks via replication fork reversal (RFR). RuvA specifically binds to HJ cruciform DNA, conferring on it an open structure. The RuvB hexamer acts as an ATP-dependent pump, pulling dsDNA into and through the RuvAB complex. HJ branch migration allows RuvC to scan DNA until it finds its consensus sequence, where it cleaves and resolves the cruciform DNA.</text>
</comment>
<dbReference type="SUPFAM" id="SSF50249">
    <property type="entry name" value="Nucleic acid-binding proteins"/>
    <property type="match status" value="1"/>
</dbReference>
<dbReference type="AlphaFoldDB" id="A0A076FGI6"/>
<comment type="similarity">
    <text evidence="6">Belongs to the RuvA family.</text>
</comment>
<feature type="domain" description="Helix-hairpin-helix DNA-binding motif class 1" evidence="7">
    <location>
        <begin position="108"/>
        <end position="127"/>
    </location>
</feature>
<feature type="region of interest" description="Domain I" evidence="6">
    <location>
        <begin position="1"/>
        <end position="64"/>
    </location>
</feature>
<dbReference type="HAMAP" id="MF_00031">
    <property type="entry name" value="DNA_HJ_migration_RuvA"/>
    <property type="match status" value="1"/>
</dbReference>
<keyword evidence="4 6" id="KW-0233">DNA recombination</keyword>
<comment type="caution">
    <text evidence="6">Lacks conserved residue(s) required for the propagation of feature annotation.</text>
</comment>
<dbReference type="Gene3D" id="1.10.150.20">
    <property type="entry name" value="5' to 3' exonuclease, C-terminal subdomain"/>
    <property type="match status" value="1"/>
</dbReference>
<keyword evidence="1 6" id="KW-0963">Cytoplasm</keyword>
<dbReference type="STRING" id="1244531.CIG2463D_1160"/>
<comment type="subcellular location">
    <subcellularLocation>
        <location evidence="6">Cytoplasm</location>
    </subcellularLocation>
</comment>
<dbReference type="InterPro" id="IPR013849">
    <property type="entry name" value="DNA_helicase_Holl-junc_RuvA_I"/>
</dbReference>
<dbReference type="CDD" id="cd14332">
    <property type="entry name" value="UBA_RuvA_C"/>
    <property type="match status" value="1"/>
</dbReference>
<feature type="region of interest" description="Domain III" evidence="6">
    <location>
        <begin position="144"/>
        <end position="184"/>
    </location>
</feature>
<dbReference type="Gene3D" id="1.10.8.10">
    <property type="entry name" value="DNA helicase RuvA subunit, C-terminal domain"/>
    <property type="match status" value="1"/>
</dbReference>
<dbReference type="eggNOG" id="COG0632">
    <property type="taxonomic scope" value="Bacteria"/>
</dbReference>
<dbReference type="Pfam" id="PF07499">
    <property type="entry name" value="RuvA_C"/>
    <property type="match status" value="1"/>
</dbReference>
<dbReference type="SUPFAM" id="SSF47781">
    <property type="entry name" value="RuvA domain 2-like"/>
    <property type="match status" value="1"/>
</dbReference>
<dbReference type="SMART" id="SM00278">
    <property type="entry name" value="HhH1"/>
    <property type="match status" value="2"/>
</dbReference>
<dbReference type="HOGENOM" id="CLU_087936_3_1_7"/>
<dbReference type="NCBIfam" id="TIGR00084">
    <property type="entry name" value="ruvA"/>
    <property type="match status" value="1"/>
</dbReference>
<dbReference type="KEGG" id="caj:CIG1485E_1068"/>
<feature type="domain" description="Helix-hairpin-helix DNA-binding motif class 1" evidence="7">
    <location>
        <begin position="73"/>
        <end position="92"/>
    </location>
</feature>
<dbReference type="GO" id="GO:0006281">
    <property type="term" value="P:DNA repair"/>
    <property type="evidence" value="ECO:0007669"/>
    <property type="project" value="UniProtKB-UniRule"/>
</dbReference>
<gene>
    <name evidence="6 8" type="primary">ruvA</name>
    <name evidence="8" type="ORF">CIG1485E_1068</name>
</gene>
<reference evidence="9" key="1">
    <citation type="journal article" date="2014" name="Genome Announc.">
        <title>Complete Genome Sequence of Campylobacter iguaniorum Strain 1485ET, Isolated from a Bearded Dragon (Pogona vitticeps).</title>
        <authorList>
            <person name="Gilbert M.J."/>
            <person name="Miller W.G."/>
            <person name="Yee E."/>
            <person name="Kik M."/>
            <person name="Wagenaar J.A."/>
            <person name="Duim B."/>
        </authorList>
    </citation>
    <scope>NUCLEOTIDE SEQUENCE [LARGE SCALE GENOMIC DNA]</scope>
    <source>
        <strain evidence="9">1485E</strain>
    </source>
</reference>
<dbReference type="GO" id="GO:0005737">
    <property type="term" value="C:cytoplasm"/>
    <property type="evidence" value="ECO:0007669"/>
    <property type="project" value="UniProtKB-SubCell"/>
</dbReference>
<evidence type="ECO:0000256" key="6">
    <source>
        <dbReference type="HAMAP-Rule" id="MF_00031"/>
    </source>
</evidence>
<dbReference type="InterPro" id="IPR003583">
    <property type="entry name" value="Hlx-hairpin-Hlx_DNA-bd_motif"/>
</dbReference>
<dbReference type="Pfam" id="PF01330">
    <property type="entry name" value="RuvA_N"/>
    <property type="match status" value="1"/>
</dbReference>
<dbReference type="GO" id="GO:0009379">
    <property type="term" value="C:Holliday junction helicase complex"/>
    <property type="evidence" value="ECO:0007669"/>
    <property type="project" value="InterPro"/>
</dbReference>
<dbReference type="GO" id="GO:0048476">
    <property type="term" value="C:Holliday junction resolvase complex"/>
    <property type="evidence" value="ECO:0007669"/>
    <property type="project" value="UniProtKB-UniRule"/>
</dbReference>
<dbReference type="Pfam" id="PF14520">
    <property type="entry name" value="HHH_5"/>
    <property type="match status" value="1"/>
</dbReference>
<dbReference type="GO" id="GO:0005524">
    <property type="term" value="F:ATP binding"/>
    <property type="evidence" value="ECO:0007669"/>
    <property type="project" value="InterPro"/>
</dbReference>
<keyword evidence="5 6" id="KW-0234">DNA repair</keyword>
<dbReference type="InterPro" id="IPR011114">
    <property type="entry name" value="RuvA_C"/>
</dbReference>